<feature type="region of interest" description="Disordered" evidence="1">
    <location>
        <begin position="294"/>
        <end position="313"/>
    </location>
</feature>
<accession>A0A2V1E806</accession>
<evidence type="ECO:0000313" key="3">
    <source>
        <dbReference type="Proteomes" id="UP000244855"/>
    </source>
</evidence>
<keyword evidence="3" id="KW-1185">Reference proteome</keyword>
<feature type="region of interest" description="Disordered" evidence="1">
    <location>
        <begin position="399"/>
        <end position="421"/>
    </location>
</feature>
<feature type="region of interest" description="Disordered" evidence="1">
    <location>
        <begin position="253"/>
        <end position="280"/>
    </location>
</feature>
<protein>
    <submittedName>
        <fullName evidence="2">Uncharacterized protein</fullName>
    </submittedName>
</protein>
<reference evidence="2 3" key="1">
    <citation type="journal article" date="2018" name="Sci. Rep.">
        <title>Comparative genomics provides insights into the lifestyle and reveals functional heterogeneity of dark septate endophytic fungi.</title>
        <authorList>
            <person name="Knapp D.G."/>
            <person name="Nemeth J.B."/>
            <person name="Barry K."/>
            <person name="Hainaut M."/>
            <person name="Henrissat B."/>
            <person name="Johnson J."/>
            <person name="Kuo A."/>
            <person name="Lim J.H.P."/>
            <person name="Lipzen A."/>
            <person name="Nolan M."/>
            <person name="Ohm R.A."/>
            <person name="Tamas L."/>
            <person name="Grigoriev I.V."/>
            <person name="Spatafora J.W."/>
            <person name="Nagy L.G."/>
            <person name="Kovacs G.M."/>
        </authorList>
    </citation>
    <scope>NUCLEOTIDE SEQUENCE [LARGE SCALE GENOMIC DNA]</scope>
    <source>
        <strain evidence="2 3">DSE2036</strain>
    </source>
</reference>
<sequence>MLSFFGFGRKAKLDPEFDPEFDPELDPELDPDKLRALKADEILEQRIAKYVLFDEDDLVSYLDPVDRYIDALNNQCPDDYLVTLRVDADEFMDLSEAERDAFVERDRDAYAQSRANERQKLQEKLFKPEELDKVIRLLKERDEYWDIKKAEQLALSHNGASGVVDRDAVRDRRKARDIRQEKEKLSRWRDVDKLLKKRNREARMKQARQKREELDQIKRQLPFLELWHQETESRKIFEEAAEAYKAWSKAEDEKRAARKKAAAEEKLRQQKADQEALEKAREWGKRMREYRARQKAAAEEKEKKAAQEHRDMLRKAEKEAWRQIREEEAEAQRIYDAGNGREFTRNVGMLLPEGHTEMEFEVPYYKPTVGPPRIIYDDDEVSPFDQAVMDARTRIYRENEKREADERRAQYEAKLRRAGNE</sequence>
<gene>
    <name evidence="2" type="ORF">DM02DRAFT_623847</name>
</gene>
<evidence type="ECO:0000256" key="1">
    <source>
        <dbReference type="SAM" id="MobiDB-lite"/>
    </source>
</evidence>
<dbReference type="STRING" id="97972.A0A2V1E806"/>
<name>A0A2V1E806_9PLEO</name>
<organism evidence="2 3">
    <name type="scientific">Periconia macrospinosa</name>
    <dbReference type="NCBI Taxonomy" id="97972"/>
    <lineage>
        <taxon>Eukaryota</taxon>
        <taxon>Fungi</taxon>
        <taxon>Dikarya</taxon>
        <taxon>Ascomycota</taxon>
        <taxon>Pezizomycotina</taxon>
        <taxon>Dothideomycetes</taxon>
        <taxon>Pleosporomycetidae</taxon>
        <taxon>Pleosporales</taxon>
        <taxon>Massarineae</taxon>
        <taxon>Periconiaceae</taxon>
        <taxon>Periconia</taxon>
    </lineage>
</organism>
<dbReference type="EMBL" id="KZ805312">
    <property type="protein sequence ID" value="PVI05784.1"/>
    <property type="molecule type" value="Genomic_DNA"/>
</dbReference>
<evidence type="ECO:0000313" key="2">
    <source>
        <dbReference type="EMBL" id="PVI05784.1"/>
    </source>
</evidence>
<dbReference type="Proteomes" id="UP000244855">
    <property type="component" value="Unassembled WGS sequence"/>
</dbReference>
<dbReference type="AlphaFoldDB" id="A0A2V1E806"/>
<proteinExistence type="predicted"/>